<evidence type="ECO:0008006" key="4">
    <source>
        <dbReference type="Google" id="ProtNLM"/>
    </source>
</evidence>
<feature type="transmembrane region" description="Helical" evidence="1">
    <location>
        <begin position="154"/>
        <end position="171"/>
    </location>
</feature>
<keyword evidence="1" id="KW-0472">Membrane</keyword>
<keyword evidence="1" id="KW-0812">Transmembrane</keyword>
<feature type="transmembrane region" description="Helical" evidence="1">
    <location>
        <begin position="422"/>
        <end position="444"/>
    </location>
</feature>
<feature type="transmembrane region" description="Helical" evidence="1">
    <location>
        <begin position="303"/>
        <end position="328"/>
    </location>
</feature>
<dbReference type="AlphaFoldDB" id="A0A518DN11"/>
<reference evidence="2 3" key="1">
    <citation type="submission" date="2019-02" db="EMBL/GenBank/DDBJ databases">
        <title>Deep-cultivation of Planctomycetes and their phenomic and genomic characterization uncovers novel biology.</title>
        <authorList>
            <person name="Wiegand S."/>
            <person name="Jogler M."/>
            <person name="Boedeker C."/>
            <person name="Pinto D."/>
            <person name="Vollmers J."/>
            <person name="Rivas-Marin E."/>
            <person name="Kohn T."/>
            <person name="Peeters S.H."/>
            <person name="Heuer A."/>
            <person name="Rast P."/>
            <person name="Oberbeckmann S."/>
            <person name="Bunk B."/>
            <person name="Jeske O."/>
            <person name="Meyerdierks A."/>
            <person name="Storesund J.E."/>
            <person name="Kallscheuer N."/>
            <person name="Luecker S."/>
            <person name="Lage O.M."/>
            <person name="Pohl T."/>
            <person name="Merkel B.J."/>
            <person name="Hornburger P."/>
            <person name="Mueller R.-W."/>
            <person name="Bruemmer F."/>
            <person name="Labrenz M."/>
            <person name="Spormann A.M."/>
            <person name="Op den Camp H."/>
            <person name="Overmann J."/>
            <person name="Amann R."/>
            <person name="Jetten M.S.M."/>
            <person name="Mascher T."/>
            <person name="Medema M.H."/>
            <person name="Devos D.P."/>
            <person name="Kaster A.-K."/>
            <person name="Ovreas L."/>
            <person name="Rohde M."/>
            <person name="Galperin M.Y."/>
            <person name="Jogler C."/>
        </authorList>
    </citation>
    <scope>NUCLEOTIDE SEQUENCE [LARGE SCALE GENOMIC DNA]</scope>
    <source>
        <strain evidence="2 3">Pla85_3_4</strain>
    </source>
</reference>
<keyword evidence="1" id="KW-1133">Transmembrane helix</keyword>
<dbReference type="OrthoDB" id="256769at2"/>
<dbReference type="RefSeq" id="WP_145049841.1">
    <property type="nucleotide sequence ID" value="NZ_CP036433.1"/>
</dbReference>
<organism evidence="2 3">
    <name type="scientific">Lignipirellula cremea</name>
    <dbReference type="NCBI Taxonomy" id="2528010"/>
    <lineage>
        <taxon>Bacteria</taxon>
        <taxon>Pseudomonadati</taxon>
        <taxon>Planctomycetota</taxon>
        <taxon>Planctomycetia</taxon>
        <taxon>Pirellulales</taxon>
        <taxon>Pirellulaceae</taxon>
        <taxon>Lignipirellula</taxon>
    </lineage>
</organism>
<feature type="transmembrane region" description="Helical" evidence="1">
    <location>
        <begin position="230"/>
        <end position="251"/>
    </location>
</feature>
<dbReference type="Proteomes" id="UP000317648">
    <property type="component" value="Chromosome"/>
</dbReference>
<protein>
    <recommendedName>
        <fullName evidence="4">Transmembrane protein</fullName>
    </recommendedName>
</protein>
<feature type="transmembrane region" description="Helical" evidence="1">
    <location>
        <begin position="335"/>
        <end position="353"/>
    </location>
</feature>
<feature type="transmembrane region" description="Helical" evidence="1">
    <location>
        <begin position="257"/>
        <end position="273"/>
    </location>
</feature>
<feature type="transmembrane region" description="Helical" evidence="1">
    <location>
        <begin position="35"/>
        <end position="55"/>
    </location>
</feature>
<evidence type="ECO:0000256" key="1">
    <source>
        <dbReference type="SAM" id="Phobius"/>
    </source>
</evidence>
<proteinExistence type="predicted"/>
<accession>A0A518DN11</accession>
<dbReference type="KEGG" id="lcre:Pla8534_10030"/>
<evidence type="ECO:0000313" key="2">
    <source>
        <dbReference type="EMBL" id="QDU93224.1"/>
    </source>
</evidence>
<keyword evidence="3" id="KW-1185">Reference proteome</keyword>
<evidence type="ECO:0000313" key="3">
    <source>
        <dbReference type="Proteomes" id="UP000317648"/>
    </source>
</evidence>
<feature type="transmembrane region" description="Helical" evidence="1">
    <location>
        <begin position="12"/>
        <end position="29"/>
    </location>
</feature>
<feature type="transmembrane region" description="Helical" evidence="1">
    <location>
        <begin position="114"/>
        <end position="134"/>
    </location>
</feature>
<name>A0A518DN11_9BACT</name>
<sequence>MSEFPLGYEKISPTTWIYLSSLLMLGLYFKFNRLWSVRNLDLLLLILLAPGMLLADYGQQRQMQAFQNFDRVYRSHQAEAPPDPDDPVLVESVRKRREQALQPSIAEHESARSMAYLGHMWLFIVGLLIVIRLMLDVTMVRRPLLQPNLTTGGLAFIGVSLIVFLTANVIVSEPTREPTRDHRGQREHGPGFPLFTKPPILATMSYPQAPRADDSAESVRLPVGAFYTGVLKVVVVLSQLAIVLGIAGIGYRHFNNLQTGIGVATLYLMLPYTAHMTGRIDHVFPGALMIWGVFFYRRPLTSGVFMGAAMAMIYYPLYLLPLWISFYWHRGLGRFLTGVGGALLLAVIALYFVSPSGEYFSNFRDMFGLRPPKVEGLSGVWGDGGWEPWYRVPVMVGCIVLAGLFALWPAQKNLGTLMSCSAVVLAASQFWHGFGGGLFMAWYLPLLLLTIFRPNLEDRVAVSVLADSWFPRRQKNDKKSIEKAA</sequence>
<dbReference type="EMBL" id="CP036433">
    <property type="protein sequence ID" value="QDU93224.1"/>
    <property type="molecule type" value="Genomic_DNA"/>
</dbReference>
<feature type="transmembrane region" description="Helical" evidence="1">
    <location>
        <begin position="389"/>
        <end position="410"/>
    </location>
</feature>
<gene>
    <name evidence="2" type="ORF">Pla8534_10030</name>
</gene>